<evidence type="ECO:0000313" key="4">
    <source>
        <dbReference type="Proteomes" id="UP000681131"/>
    </source>
</evidence>
<dbReference type="Pfam" id="PF04351">
    <property type="entry name" value="PilP"/>
    <property type="match status" value="1"/>
</dbReference>
<dbReference type="EMBL" id="CP021781">
    <property type="protein sequence ID" value="AXA34737.1"/>
    <property type="molecule type" value="Genomic_DNA"/>
</dbReference>
<proteinExistence type="predicted"/>
<reference evidence="1 3" key="1">
    <citation type="submission" date="2017-06" db="EMBL/GenBank/DDBJ databases">
        <title>Complete genome of Francisella adeliensis.</title>
        <authorList>
            <person name="Vallesi A."/>
            <person name="Sjodin A."/>
        </authorList>
    </citation>
    <scope>NUCLEOTIDE SEQUENCE [LARGE SCALE GENOMIC DNA]</scope>
    <source>
        <strain evidence="1 3">FDC440</strain>
    </source>
</reference>
<evidence type="ECO:0000313" key="1">
    <source>
        <dbReference type="EMBL" id="AXA34737.1"/>
    </source>
</evidence>
<evidence type="ECO:0000313" key="2">
    <source>
        <dbReference type="EMBL" id="QIW12967.1"/>
    </source>
</evidence>
<dbReference type="AlphaFoldDB" id="A0A2Z4Y0Q7"/>
<protein>
    <submittedName>
        <fullName evidence="1 2">Pilus assembly protein</fullName>
    </submittedName>
</protein>
<name>A0A2Z4Y0Q7_9GAMM</name>
<sequence length="156" mass="18303">MKTIKSSEKLDIPEYKGDTLTFQRLSKIRNVFNIDHLLPFEKRRVRTVKKKAKETVKLKPIIVPKDLEKVMDKKKTRLQEYPLDSFTFKGLVKQSSNNWGVVENSREPKPIYLKEGELIGQNYGQISGVTKEGILVNEWMKDEKQRVWKKTQAVIR</sequence>
<dbReference type="Proteomes" id="UP000681131">
    <property type="component" value="Chromosome"/>
</dbReference>
<keyword evidence="4" id="KW-1185">Reference proteome</keyword>
<dbReference type="KEGG" id="fad:CDH04_05940"/>
<dbReference type="Gene3D" id="2.30.30.830">
    <property type="match status" value="1"/>
</dbReference>
<accession>A0A2Z4Y0Q7</accession>
<dbReference type="InterPro" id="IPR007446">
    <property type="entry name" value="PilP"/>
</dbReference>
<organism evidence="1 3">
    <name type="scientific">Francisella adeliensis</name>
    <dbReference type="NCBI Taxonomy" id="2007306"/>
    <lineage>
        <taxon>Bacteria</taxon>
        <taxon>Pseudomonadati</taxon>
        <taxon>Pseudomonadota</taxon>
        <taxon>Gammaproteobacteria</taxon>
        <taxon>Thiotrichales</taxon>
        <taxon>Francisellaceae</taxon>
        <taxon>Francisella</taxon>
    </lineage>
</organism>
<evidence type="ECO:0000313" key="3">
    <source>
        <dbReference type="Proteomes" id="UP000251120"/>
    </source>
</evidence>
<dbReference type="OrthoDB" id="5604540at2"/>
<gene>
    <name evidence="1" type="ORF">CDH04_05940</name>
    <name evidence="2" type="ORF">FZC43_05945</name>
</gene>
<dbReference type="EMBL" id="CP043424">
    <property type="protein sequence ID" value="QIW12967.1"/>
    <property type="molecule type" value="Genomic_DNA"/>
</dbReference>
<dbReference type="Proteomes" id="UP000251120">
    <property type="component" value="Chromosome"/>
</dbReference>
<reference evidence="2 4" key="2">
    <citation type="submission" date="2019-08" db="EMBL/GenBank/DDBJ databases">
        <title>Complete genome sequences of Francisella adeliensis (FSC1325 and FSC1326).</title>
        <authorList>
            <person name="Ohrman C."/>
            <person name="Uneklint I."/>
            <person name="Vallesi A."/>
            <person name="Karlsson L."/>
            <person name="Sjodin A."/>
        </authorList>
    </citation>
    <scope>NUCLEOTIDE SEQUENCE [LARGE SCALE GENOMIC DNA]</scope>
    <source>
        <strain evidence="2 4">FSC1325</strain>
    </source>
</reference>